<name>A0AAD5TZM2_9FUNG</name>
<dbReference type="AlphaFoldDB" id="A0AAD5TZM2"/>
<proteinExistence type="predicted"/>
<dbReference type="EMBL" id="JADGJW010000391">
    <property type="protein sequence ID" value="KAJ3218205.1"/>
    <property type="molecule type" value="Genomic_DNA"/>
</dbReference>
<dbReference type="SUPFAM" id="SSF50729">
    <property type="entry name" value="PH domain-like"/>
    <property type="match status" value="1"/>
</dbReference>
<comment type="caution">
    <text evidence="2">The sequence shown here is derived from an EMBL/GenBank/DDBJ whole genome shotgun (WGS) entry which is preliminary data.</text>
</comment>
<dbReference type="Proteomes" id="UP001211065">
    <property type="component" value="Unassembled WGS sequence"/>
</dbReference>
<dbReference type="GO" id="GO:0003713">
    <property type="term" value="F:transcription coactivator activity"/>
    <property type="evidence" value="ECO:0007669"/>
    <property type="project" value="InterPro"/>
</dbReference>
<dbReference type="InterPro" id="IPR044852">
    <property type="entry name" value="WBP2-like"/>
</dbReference>
<dbReference type="PANTHER" id="PTHR31606">
    <property type="entry name" value="WW DOMAIN BINDING PROTEIN 2, ISOFORM E"/>
    <property type="match status" value="1"/>
</dbReference>
<gene>
    <name evidence="2" type="ORF">HK099_005164</name>
</gene>
<evidence type="ECO:0000256" key="1">
    <source>
        <dbReference type="SAM" id="MobiDB-lite"/>
    </source>
</evidence>
<evidence type="ECO:0000313" key="2">
    <source>
        <dbReference type="EMBL" id="KAJ3218205.1"/>
    </source>
</evidence>
<dbReference type="PANTHER" id="PTHR31606:SF1">
    <property type="entry name" value="WW DOMAIN BINDING PROTEIN 2, ISOFORM E"/>
    <property type="match status" value="1"/>
</dbReference>
<organism evidence="2 3">
    <name type="scientific">Clydaea vesicula</name>
    <dbReference type="NCBI Taxonomy" id="447962"/>
    <lineage>
        <taxon>Eukaryota</taxon>
        <taxon>Fungi</taxon>
        <taxon>Fungi incertae sedis</taxon>
        <taxon>Chytridiomycota</taxon>
        <taxon>Chytridiomycota incertae sedis</taxon>
        <taxon>Chytridiomycetes</taxon>
        <taxon>Lobulomycetales</taxon>
        <taxon>Lobulomycetaceae</taxon>
        <taxon>Clydaea</taxon>
    </lineage>
</organism>
<accession>A0AAD5TZM2</accession>
<dbReference type="GO" id="GO:0031490">
    <property type="term" value="F:chromatin DNA binding"/>
    <property type="evidence" value="ECO:0007669"/>
    <property type="project" value="TreeGrafter"/>
</dbReference>
<reference evidence="2" key="1">
    <citation type="submission" date="2020-05" db="EMBL/GenBank/DDBJ databases">
        <title>Phylogenomic resolution of chytrid fungi.</title>
        <authorList>
            <person name="Stajich J.E."/>
            <person name="Amses K."/>
            <person name="Simmons R."/>
            <person name="Seto K."/>
            <person name="Myers J."/>
            <person name="Bonds A."/>
            <person name="Quandt C.A."/>
            <person name="Barry K."/>
            <person name="Liu P."/>
            <person name="Grigoriev I."/>
            <person name="Longcore J.E."/>
            <person name="James T.Y."/>
        </authorList>
    </citation>
    <scope>NUCLEOTIDE SEQUENCE</scope>
    <source>
        <strain evidence="2">JEL0476</strain>
    </source>
</reference>
<feature type="region of interest" description="Disordered" evidence="1">
    <location>
        <begin position="139"/>
        <end position="178"/>
    </location>
</feature>
<evidence type="ECO:0000313" key="3">
    <source>
        <dbReference type="Proteomes" id="UP001211065"/>
    </source>
</evidence>
<sequence length="178" mass="19998">MSINAIETDNSGQPVLFQGEKLFNYQGGVWLEFQCDDKSSDDNYVTKGGTIYQTNLRLIYLTVPRLDIFKSFSVPIQNVVEEVFDQPNFESKIISNTNENVLKSGNLKLVFKDGGGYEFNQILQQLKCRINGTQFLDGDPLPVYEENDSETGEGSSSYSRGFTDAFDPPSFNDDPPAY</sequence>
<keyword evidence="3" id="KW-1185">Reference proteome</keyword>
<dbReference type="GO" id="GO:0005634">
    <property type="term" value="C:nucleus"/>
    <property type="evidence" value="ECO:0007669"/>
    <property type="project" value="TreeGrafter"/>
</dbReference>
<protein>
    <submittedName>
        <fullName evidence="2">Uncharacterized protein</fullName>
    </submittedName>
</protein>